<keyword evidence="4" id="KW-1185">Reference proteome</keyword>
<reference evidence="3 4" key="1">
    <citation type="submission" date="2017-02" db="EMBL/GenBank/DDBJ databases">
        <authorList>
            <person name="Jeong S."/>
        </authorList>
    </citation>
    <scope>NUCLEOTIDE SEQUENCE [LARGE SCALE GENOMIC DNA]</scope>
    <source>
        <strain evidence="3 4">RMAR6-6</strain>
    </source>
</reference>
<proteinExistence type="predicted"/>
<gene>
    <name evidence="3" type="ORF">B0E33_08070</name>
</gene>
<feature type="repeat" description="TPR" evidence="1">
    <location>
        <begin position="42"/>
        <end position="75"/>
    </location>
</feature>
<accession>A0ABN4WTH0</accession>
<feature type="repeat" description="TPR" evidence="1">
    <location>
        <begin position="8"/>
        <end position="41"/>
    </location>
</feature>
<dbReference type="InterPro" id="IPR044650">
    <property type="entry name" value="SRFR1-like"/>
</dbReference>
<dbReference type="Proteomes" id="UP000188174">
    <property type="component" value="Chromosome"/>
</dbReference>
<evidence type="ECO:0000256" key="1">
    <source>
        <dbReference type="PROSITE-ProRule" id="PRU00339"/>
    </source>
</evidence>
<feature type="repeat" description="TPR" evidence="1">
    <location>
        <begin position="144"/>
        <end position="177"/>
    </location>
</feature>
<dbReference type="InterPro" id="IPR019734">
    <property type="entry name" value="TPR_rpt"/>
</dbReference>
<dbReference type="Gene3D" id="1.25.40.10">
    <property type="entry name" value="Tetratricopeptide repeat domain"/>
    <property type="match status" value="1"/>
</dbReference>
<dbReference type="PANTHER" id="PTHR44749:SF1">
    <property type="entry name" value="TETRATRICOPEPTIDE-LIKE HELICAL DOMAIN-CONTAINING PROTEIN"/>
    <property type="match status" value="1"/>
</dbReference>
<dbReference type="SUPFAM" id="SSF53335">
    <property type="entry name" value="S-adenosyl-L-methionine-dependent methyltransferases"/>
    <property type="match status" value="1"/>
</dbReference>
<organism evidence="3 4">
    <name type="scientific">Roseibium algicola</name>
    <dbReference type="NCBI Taxonomy" id="2857014"/>
    <lineage>
        <taxon>Bacteria</taxon>
        <taxon>Pseudomonadati</taxon>
        <taxon>Pseudomonadota</taxon>
        <taxon>Alphaproteobacteria</taxon>
        <taxon>Hyphomicrobiales</taxon>
        <taxon>Stappiaceae</taxon>
        <taxon>Roseibium</taxon>
    </lineage>
</organism>
<dbReference type="EMBL" id="CP019630">
    <property type="protein sequence ID" value="AQQ03558.1"/>
    <property type="molecule type" value="Genomic_DNA"/>
</dbReference>
<feature type="repeat" description="TPR" evidence="1">
    <location>
        <begin position="110"/>
        <end position="143"/>
    </location>
</feature>
<dbReference type="InterPro" id="IPR013217">
    <property type="entry name" value="Methyltransf_12"/>
</dbReference>
<feature type="repeat" description="TPR" evidence="1">
    <location>
        <begin position="76"/>
        <end position="109"/>
    </location>
</feature>
<dbReference type="Gene3D" id="3.40.50.150">
    <property type="entry name" value="Vaccinia Virus protein VP39"/>
    <property type="match status" value="1"/>
</dbReference>
<dbReference type="Pfam" id="PF08242">
    <property type="entry name" value="Methyltransf_12"/>
    <property type="match status" value="1"/>
</dbReference>
<dbReference type="InterPro" id="IPR029063">
    <property type="entry name" value="SAM-dependent_MTases_sf"/>
</dbReference>
<name>A0ABN4WTH0_9HYPH</name>
<dbReference type="PANTHER" id="PTHR44749">
    <property type="entry name" value="SUPPRESSOR OF RPS4-RLD 1"/>
    <property type="match status" value="1"/>
</dbReference>
<evidence type="ECO:0000313" key="3">
    <source>
        <dbReference type="EMBL" id="AQQ03558.1"/>
    </source>
</evidence>
<dbReference type="CDD" id="cd02440">
    <property type="entry name" value="AdoMet_MTases"/>
    <property type="match status" value="1"/>
</dbReference>
<sequence>MDFFQMQIDERLQQGISAHRSGNLEAALSAYKDVLSEDPDHADGLHFLGLLHFDAGKADNAVALIHASLERNPRNFSAWNNLGNILKLSGDKDEALKAYLRAVEIEVRHEEAWKNISMMLQEASNNDELLPMLREVVRLDPNNHSGWHNFGISLMLAGKREEAADAFERCLQFPPDVWSDKGWHPRVLCALGRAEVATRHMEMLVATYPDDPVIRYQFAAIRGEDLSLAPADYVRDHFDSFSESFDDVLNGLGYQAPKLVAEEVAELARERDLPFAHVVDLGCGTGLCGPLIRDHCARLTGIDLSPGMLRKAAALKVYDFLVEGELVGFLSSDLPAQFDLAVCVDTLCYLGELEPFMRALAGALAPGGMLVASVEHLDTSDGPDYRVDATGRYAHRPEYLKRCAEAAGLLYALEKRDILRKELGKDVQGLVFHIRKPGASQT</sequence>
<protein>
    <recommendedName>
        <fullName evidence="2">Methyltransferase type 12 domain-containing protein</fullName>
    </recommendedName>
</protein>
<evidence type="ECO:0000313" key="4">
    <source>
        <dbReference type="Proteomes" id="UP000188174"/>
    </source>
</evidence>
<dbReference type="InterPro" id="IPR011990">
    <property type="entry name" value="TPR-like_helical_dom_sf"/>
</dbReference>
<dbReference type="Pfam" id="PF13432">
    <property type="entry name" value="TPR_16"/>
    <property type="match status" value="1"/>
</dbReference>
<dbReference type="SMART" id="SM00028">
    <property type="entry name" value="TPR"/>
    <property type="match status" value="5"/>
</dbReference>
<dbReference type="PROSITE" id="PS50005">
    <property type="entry name" value="TPR"/>
    <property type="match status" value="5"/>
</dbReference>
<feature type="domain" description="Methyltransferase type 12" evidence="2">
    <location>
        <begin position="279"/>
        <end position="370"/>
    </location>
</feature>
<dbReference type="SUPFAM" id="SSF48452">
    <property type="entry name" value="TPR-like"/>
    <property type="match status" value="1"/>
</dbReference>
<evidence type="ECO:0000259" key="2">
    <source>
        <dbReference type="Pfam" id="PF08242"/>
    </source>
</evidence>
<keyword evidence="1" id="KW-0802">TPR repeat</keyword>